<comment type="caution">
    <text evidence="1">The sequence shown here is derived from an EMBL/GenBank/DDBJ whole genome shotgun (WGS) entry which is preliminary data.</text>
</comment>
<gene>
    <name evidence="1" type="ORF">GCM10025751_25520</name>
</gene>
<dbReference type="AlphaFoldDB" id="A0AAV3UHY0"/>
<evidence type="ECO:0000313" key="1">
    <source>
        <dbReference type="EMBL" id="GAA5050895.1"/>
    </source>
</evidence>
<organism evidence="1 2">
    <name type="scientific">Haladaptatus pallidirubidus</name>
    <dbReference type="NCBI Taxonomy" id="1008152"/>
    <lineage>
        <taxon>Archaea</taxon>
        <taxon>Methanobacteriati</taxon>
        <taxon>Methanobacteriota</taxon>
        <taxon>Stenosarchaea group</taxon>
        <taxon>Halobacteria</taxon>
        <taxon>Halobacteriales</taxon>
        <taxon>Haladaptataceae</taxon>
        <taxon>Haladaptatus</taxon>
    </lineage>
</organism>
<accession>A0AAV3UHY0</accession>
<dbReference type="Proteomes" id="UP001501729">
    <property type="component" value="Unassembled WGS sequence"/>
</dbReference>
<reference evidence="1 2" key="1">
    <citation type="journal article" date="2019" name="Int. J. Syst. Evol. Microbiol.">
        <title>The Global Catalogue of Microorganisms (GCM) 10K type strain sequencing project: providing services to taxonomists for standard genome sequencing and annotation.</title>
        <authorList>
            <consortium name="The Broad Institute Genomics Platform"/>
            <consortium name="The Broad Institute Genome Sequencing Center for Infectious Disease"/>
            <person name="Wu L."/>
            <person name="Ma J."/>
        </authorList>
    </citation>
    <scope>NUCLEOTIDE SEQUENCE [LARGE SCALE GENOMIC DNA]</scope>
    <source>
        <strain evidence="1 2">JCM 17504</strain>
    </source>
</reference>
<sequence length="70" mass="7910">MLTKRIIPNIATTKVKTPKAPCPKVRVSSGVTIKPDPNKTSFEIITKPADSKRVFRLDLVIQPLIYRESY</sequence>
<protein>
    <submittedName>
        <fullName evidence="1">Uncharacterized protein</fullName>
    </submittedName>
</protein>
<proteinExistence type="predicted"/>
<name>A0AAV3UHY0_9EURY</name>
<dbReference type="EMBL" id="BAABKX010000008">
    <property type="protein sequence ID" value="GAA5050895.1"/>
    <property type="molecule type" value="Genomic_DNA"/>
</dbReference>
<evidence type="ECO:0000313" key="2">
    <source>
        <dbReference type="Proteomes" id="UP001501729"/>
    </source>
</evidence>
<keyword evidence="2" id="KW-1185">Reference proteome</keyword>